<dbReference type="Proteomes" id="UP001530315">
    <property type="component" value="Unassembled WGS sequence"/>
</dbReference>
<name>A0ABD3N219_9STRA</name>
<feature type="transmembrane region" description="Helical" evidence="2">
    <location>
        <begin position="441"/>
        <end position="462"/>
    </location>
</feature>
<keyword evidence="2" id="KW-0812">Transmembrane</keyword>
<evidence type="ECO:0000256" key="1">
    <source>
        <dbReference type="SAM" id="MobiDB-lite"/>
    </source>
</evidence>
<gene>
    <name evidence="4" type="ORF">ACHAW5_010260</name>
</gene>
<evidence type="ECO:0000256" key="2">
    <source>
        <dbReference type="SAM" id="Phobius"/>
    </source>
</evidence>
<keyword evidence="5" id="KW-1185">Reference proteome</keyword>
<accession>A0ABD3N219</accession>
<comment type="caution">
    <text evidence="4">The sequence shown here is derived from an EMBL/GenBank/DDBJ whole genome shotgun (WGS) entry which is preliminary data.</text>
</comment>
<feature type="signal peptide" evidence="3">
    <location>
        <begin position="1"/>
        <end position="19"/>
    </location>
</feature>
<reference evidence="4 5" key="1">
    <citation type="submission" date="2024-10" db="EMBL/GenBank/DDBJ databases">
        <title>Updated reference genomes for cyclostephanoid diatoms.</title>
        <authorList>
            <person name="Roberts W.R."/>
            <person name="Alverson A.J."/>
        </authorList>
    </citation>
    <scope>NUCLEOTIDE SEQUENCE [LARGE SCALE GENOMIC DNA]</scope>
    <source>
        <strain evidence="4 5">AJA276-08</strain>
    </source>
</reference>
<dbReference type="AlphaFoldDB" id="A0ABD3N219"/>
<evidence type="ECO:0000313" key="4">
    <source>
        <dbReference type="EMBL" id="KAL3769679.1"/>
    </source>
</evidence>
<evidence type="ECO:0000256" key="3">
    <source>
        <dbReference type="SAM" id="SignalP"/>
    </source>
</evidence>
<proteinExistence type="predicted"/>
<feature type="compositionally biased region" description="Low complexity" evidence="1">
    <location>
        <begin position="375"/>
        <end position="402"/>
    </location>
</feature>
<organism evidence="4 5">
    <name type="scientific">Stephanodiscus triporus</name>
    <dbReference type="NCBI Taxonomy" id="2934178"/>
    <lineage>
        <taxon>Eukaryota</taxon>
        <taxon>Sar</taxon>
        <taxon>Stramenopiles</taxon>
        <taxon>Ochrophyta</taxon>
        <taxon>Bacillariophyta</taxon>
        <taxon>Coscinodiscophyceae</taxon>
        <taxon>Thalassiosirophycidae</taxon>
        <taxon>Stephanodiscales</taxon>
        <taxon>Stephanodiscaceae</taxon>
        <taxon>Stephanodiscus</taxon>
    </lineage>
</organism>
<feature type="chain" id="PRO_5044763117" evidence="3">
    <location>
        <begin position="20"/>
        <end position="528"/>
    </location>
</feature>
<sequence>MIKFHPIVFAVFGFASAAGETPTVVAAAGRYCPFLSLTLLARAGINKSCSAHALSTPSLHIEDEHIASAFQIKASCCQRHEPGRARIVISTTPLQLRGWEGWIAESIELHRDSLGGGRDAIQSTVEDNISKDETARLATILGFHTAEPSSEAILAEVCTRDVTEDVPDYPRELYVVLEDTIAIAPLDMVERTRTLLNALRVETGMMKAAVRALGEDVIVGEMDGKENGGEENDGEGGVAPAKKDDALAKGEKVAMTPSPTIMVCSALEACSTSHVDALGEEEEGASAFEEAMLCGLGGADANRMKSHTPKIPKTRTLAEIHVSGDNALDNEEECVLASAFAEAERQCGETSSRGTSCVGGIRGRRTRGRRVSFPGGTSSEESSGEGNNNEGTNSSSGTSRGENMWRMNNRVEMDLAGVGRIVERWAEHGAVLGKALASESFTVGILLMMMTSVILVVLPVGFTRIKCSRGPPASGVNDDTLALGLSLFMEKSHPYQLKKDASMLNPGNHPSEAFDAETKVSAKIVFKT</sequence>
<keyword evidence="2" id="KW-1133">Transmembrane helix</keyword>
<dbReference type="EMBL" id="JALLAZ020001648">
    <property type="protein sequence ID" value="KAL3769679.1"/>
    <property type="molecule type" value="Genomic_DNA"/>
</dbReference>
<protein>
    <submittedName>
        <fullName evidence="4">Uncharacterized protein</fullName>
    </submittedName>
</protein>
<feature type="region of interest" description="Disordered" evidence="1">
    <location>
        <begin position="350"/>
        <end position="403"/>
    </location>
</feature>
<keyword evidence="2" id="KW-0472">Membrane</keyword>
<evidence type="ECO:0000313" key="5">
    <source>
        <dbReference type="Proteomes" id="UP001530315"/>
    </source>
</evidence>
<keyword evidence="3" id="KW-0732">Signal</keyword>